<protein>
    <submittedName>
        <fullName evidence="3">Uncharacterized protein</fullName>
    </submittedName>
</protein>
<name>A0A8H7IPM9_9PEZI</name>
<reference evidence="3" key="2">
    <citation type="journal article" date="2018" name="DNA Res.">
        <title>Comparative genome and transcriptome analyses reveal adaptations to opportunistic infections in woody plant degrading pathogens of Botryosphaeriaceae.</title>
        <authorList>
            <person name="Yan J.Y."/>
            <person name="Zhao W.S."/>
            <person name="Chen Z."/>
            <person name="Xing Q.K."/>
            <person name="Zhang W."/>
            <person name="Chethana K.W.T."/>
            <person name="Xue M.F."/>
            <person name="Xu J.P."/>
            <person name="Phillips A.J.L."/>
            <person name="Wang Y."/>
            <person name="Liu J.H."/>
            <person name="Liu M."/>
            <person name="Zhou Y."/>
            <person name="Jayawardena R.S."/>
            <person name="Manawasinghe I.S."/>
            <person name="Huang J.B."/>
            <person name="Qiao G.H."/>
            <person name="Fu C.Y."/>
            <person name="Guo F.F."/>
            <person name="Dissanayake A.J."/>
            <person name="Peng Y.L."/>
            <person name="Hyde K.D."/>
            <person name="Li X.H."/>
        </authorList>
    </citation>
    <scope>NUCLEOTIDE SEQUENCE</scope>
    <source>
        <strain evidence="3">CSS-01s</strain>
    </source>
</reference>
<keyword evidence="2" id="KW-0472">Membrane</keyword>
<evidence type="ECO:0000313" key="4">
    <source>
        <dbReference type="Proteomes" id="UP000627934"/>
    </source>
</evidence>
<feature type="compositionally biased region" description="Basic and acidic residues" evidence="1">
    <location>
        <begin position="610"/>
        <end position="622"/>
    </location>
</feature>
<proteinExistence type="predicted"/>
<gene>
    <name evidence="3" type="ORF">BFW01_g10388</name>
</gene>
<evidence type="ECO:0000313" key="3">
    <source>
        <dbReference type="EMBL" id="KAF9629185.1"/>
    </source>
</evidence>
<sequence>MSNFTSSDPAEYYGIHTGPWINWSDGPILGGTITLTRRDGGFLISLIALFITWTGTAFWRASCYFFHHRFSSEAPRDGIYHQRQAILRNSATSVLISSPSCGHFDELREVNQSLYTSVYAPYRVKKDKDFANYAQNCYTNLSSSQECQKYVQQQLPWSANRNASCPFGGDLCKSQFGNLELDSGFINSNDHLGLNDPPERQFRYRSLLQCAPIKSDGYKKEYIHSFDGQEVKYMRYYYGELRPGYNYTYEYPVGSYEQKRGENGTSANSDYVLGIRQAKYANGVPTWDSVFTPIPELRQVEGDVTLMFLSANYVLFTTETDDLWYSAHRNVDLIGLSTLEGRVRMYFADEAASALACVSQYQLCTSKECTELGTLADTFTRAKSLKKAENFDWFSYALSTSIERIAGGLGNSGLTSRYALWVGLQSPLPSNQWQLEVEHWFTVWLSTLQGSFVVAATGPSDPEVMRWVETPQNDAEKNICRSQKIITTAYTNFNTFGLCLTLVVGAIIIILSYTIEPVARCLQRRRHLDTYSRLEWCANETLQLQRMAHEELGAGTWHDGAEAVPYTDNGQKLATLDITNRDHPTLKALPANFEELLARRNADDQSLPSKEGDEAASDKASSDHTISGKLPHHTCTAVEVSENPQNADESEKHRGNEADECLRVKRRPIDLCNV</sequence>
<dbReference type="AlphaFoldDB" id="A0A8H7IPM9"/>
<comment type="caution">
    <text evidence="3">The sequence shown here is derived from an EMBL/GenBank/DDBJ whole genome shotgun (WGS) entry which is preliminary data.</text>
</comment>
<dbReference type="Proteomes" id="UP000627934">
    <property type="component" value="Unassembled WGS sequence"/>
</dbReference>
<feature type="transmembrane region" description="Helical" evidence="2">
    <location>
        <begin position="42"/>
        <end position="61"/>
    </location>
</feature>
<keyword evidence="2" id="KW-0812">Transmembrane</keyword>
<evidence type="ECO:0000256" key="2">
    <source>
        <dbReference type="SAM" id="Phobius"/>
    </source>
</evidence>
<evidence type="ECO:0000256" key="1">
    <source>
        <dbReference type="SAM" id="MobiDB-lite"/>
    </source>
</evidence>
<feature type="compositionally biased region" description="Basic and acidic residues" evidence="1">
    <location>
        <begin position="649"/>
        <end position="660"/>
    </location>
</feature>
<dbReference type="EMBL" id="MDYX01000024">
    <property type="protein sequence ID" value="KAF9629185.1"/>
    <property type="molecule type" value="Genomic_DNA"/>
</dbReference>
<accession>A0A8H7IPM9</accession>
<feature type="region of interest" description="Disordered" evidence="1">
    <location>
        <begin position="603"/>
        <end position="660"/>
    </location>
</feature>
<feature type="transmembrane region" description="Helical" evidence="2">
    <location>
        <begin position="493"/>
        <end position="515"/>
    </location>
</feature>
<reference evidence="3" key="1">
    <citation type="submission" date="2016-08" db="EMBL/GenBank/DDBJ databases">
        <authorList>
            <person name="Yan J."/>
        </authorList>
    </citation>
    <scope>NUCLEOTIDE SEQUENCE</scope>
    <source>
        <strain evidence="3">CSS-01s</strain>
    </source>
</reference>
<keyword evidence="2" id="KW-1133">Transmembrane helix</keyword>
<organism evidence="3 4">
    <name type="scientific">Lasiodiplodia theobromae</name>
    <dbReference type="NCBI Taxonomy" id="45133"/>
    <lineage>
        <taxon>Eukaryota</taxon>
        <taxon>Fungi</taxon>
        <taxon>Dikarya</taxon>
        <taxon>Ascomycota</taxon>
        <taxon>Pezizomycotina</taxon>
        <taxon>Dothideomycetes</taxon>
        <taxon>Dothideomycetes incertae sedis</taxon>
        <taxon>Botryosphaeriales</taxon>
        <taxon>Botryosphaeriaceae</taxon>
        <taxon>Lasiodiplodia</taxon>
    </lineage>
</organism>